<dbReference type="PANTHER" id="PTHR43553">
    <property type="entry name" value="HEAVY METAL TRANSPORTER"/>
    <property type="match status" value="1"/>
</dbReference>
<feature type="domain" description="ABC transporter" evidence="5">
    <location>
        <begin position="9"/>
        <end position="235"/>
    </location>
</feature>
<dbReference type="CDD" id="cd03225">
    <property type="entry name" value="ABC_cobalt_CbiO_domain1"/>
    <property type="match status" value="1"/>
</dbReference>
<accession>A0A857C7X3</accession>
<dbReference type="AlphaFoldDB" id="A0A857C7X3"/>
<protein>
    <submittedName>
        <fullName evidence="6">ATP-binding cassette domain-containing protein</fullName>
    </submittedName>
</protein>
<keyword evidence="4 6" id="KW-0067">ATP-binding</keyword>
<keyword evidence="3" id="KW-0547">Nucleotide-binding</keyword>
<evidence type="ECO:0000256" key="4">
    <source>
        <dbReference type="ARBA" id="ARBA00022840"/>
    </source>
</evidence>
<dbReference type="InterPro" id="IPR027417">
    <property type="entry name" value="P-loop_NTPase"/>
</dbReference>
<dbReference type="GO" id="GO:0016887">
    <property type="term" value="F:ATP hydrolysis activity"/>
    <property type="evidence" value="ECO:0007669"/>
    <property type="project" value="InterPro"/>
</dbReference>
<dbReference type="Gene3D" id="3.40.50.300">
    <property type="entry name" value="P-loop containing nucleotide triphosphate hydrolases"/>
    <property type="match status" value="1"/>
</dbReference>
<dbReference type="KEGG" id="siw:GH266_10890"/>
<keyword evidence="2" id="KW-0813">Transport</keyword>
<dbReference type="InterPro" id="IPR003593">
    <property type="entry name" value="AAA+_ATPase"/>
</dbReference>
<dbReference type="PROSITE" id="PS50893">
    <property type="entry name" value="ABC_TRANSPORTER_2"/>
    <property type="match status" value="1"/>
</dbReference>
<evidence type="ECO:0000256" key="3">
    <source>
        <dbReference type="ARBA" id="ARBA00022741"/>
    </source>
</evidence>
<dbReference type="SUPFAM" id="SSF52540">
    <property type="entry name" value="P-loop containing nucleoside triphosphate hydrolases"/>
    <property type="match status" value="1"/>
</dbReference>
<dbReference type="GO" id="GO:0043190">
    <property type="term" value="C:ATP-binding cassette (ABC) transporter complex"/>
    <property type="evidence" value="ECO:0007669"/>
    <property type="project" value="TreeGrafter"/>
</dbReference>
<reference evidence="6 7" key="1">
    <citation type="submission" date="2019-12" db="EMBL/GenBank/DDBJ databases">
        <title>The genome of Stappia indica PHM037.</title>
        <authorList>
            <person name="Kacar D."/>
            <person name="Galan B."/>
            <person name="Canedo L."/>
            <person name="Rodriguez P."/>
            <person name="de la Calle F."/>
            <person name="Garcia J.L."/>
        </authorList>
    </citation>
    <scope>NUCLEOTIDE SEQUENCE [LARGE SCALE GENOMIC DNA]</scope>
    <source>
        <strain evidence="6 7">PHM037</strain>
    </source>
</reference>
<dbReference type="SMART" id="SM00382">
    <property type="entry name" value="AAA"/>
    <property type="match status" value="1"/>
</dbReference>
<dbReference type="PANTHER" id="PTHR43553:SF24">
    <property type="entry name" value="ENERGY-COUPLING FACTOR TRANSPORTER ATP-BINDING PROTEIN ECFA1"/>
    <property type="match status" value="1"/>
</dbReference>
<evidence type="ECO:0000313" key="7">
    <source>
        <dbReference type="Proteomes" id="UP000435648"/>
    </source>
</evidence>
<comment type="similarity">
    <text evidence="1">Belongs to the ABC transporter superfamily.</text>
</comment>
<evidence type="ECO:0000259" key="5">
    <source>
        <dbReference type="PROSITE" id="PS50893"/>
    </source>
</evidence>
<organism evidence="6 7">
    <name type="scientific">Stappia indica</name>
    <dbReference type="NCBI Taxonomy" id="538381"/>
    <lineage>
        <taxon>Bacteria</taxon>
        <taxon>Pseudomonadati</taxon>
        <taxon>Pseudomonadota</taxon>
        <taxon>Alphaproteobacteria</taxon>
        <taxon>Hyphomicrobiales</taxon>
        <taxon>Stappiaceae</taxon>
        <taxon>Stappia</taxon>
    </lineage>
</organism>
<name>A0A857C7X3_9HYPH</name>
<dbReference type="OrthoDB" id="9782163at2"/>
<dbReference type="EMBL" id="CP046908">
    <property type="protein sequence ID" value="QGZ34975.1"/>
    <property type="molecule type" value="Genomic_DNA"/>
</dbReference>
<gene>
    <name evidence="6" type="ORF">GH266_10890</name>
</gene>
<dbReference type="InterPro" id="IPR050095">
    <property type="entry name" value="ECF_ABC_transporter_ATP-bd"/>
</dbReference>
<sequence length="242" mass="26453">MSVSASQFALFDSATLTRGAFCVFRGLSLALSERRIALVGLNGSGKSSLLRMLNGLLLPDEGTVTVFGLDSRKDQRKLPRHVGMVFQNPDHQMIFPTVLEELAFAPRQMGATRGEAEATARETLAQHGCGDWAERPVALLSEGQKQLVCLLAASISKPRLLLCDEPFSGLDLSLRLHFADHIAASPAHVVMVSHDLDMLSDFDRVIWLDKGAVVGDGRPQDILPDYRSFARTRARQLTADSL</sequence>
<dbReference type="GO" id="GO:0005524">
    <property type="term" value="F:ATP binding"/>
    <property type="evidence" value="ECO:0007669"/>
    <property type="project" value="UniProtKB-KW"/>
</dbReference>
<dbReference type="RefSeq" id="WP_158193930.1">
    <property type="nucleotide sequence ID" value="NZ_CP046908.1"/>
</dbReference>
<evidence type="ECO:0000256" key="1">
    <source>
        <dbReference type="ARBA" id="ARBA00005417"/>
    </source>
</evidence>
<evidence type="ECO:0000313" key="6">
    <source>
        <dbReference type="EMBL" id="QGZ34975.1"/>
    </source>
</evidence>
<dbReference type="InterPro" id="IPR003439">
    <property type="entry name" value="ABC_transporter-like_ATP-bd"/>
</dbReference>
<dbReference type="InterPro" id="IPR015856">
    <property type="entry name" value="ABC_transpr_CbiO/EcfA_su"/>
</dbReference>
<dbReference type="GO" id="GO:0042626">
    <property type="term" value="F:ATPase-coupled transmembrane transporter activity"/>
    <property type="evidence" value="ECO:0007669"/>
    <property type="project" value="TreeGrafter"/>
</dbReference>
<dbReference type="Pfam" id="PF00005">
    <property type="entry name" value="ABC_tran"/>
    <property type="match status" value="1"/>
</dbReference>
<evidence type="ECO:0000256" key="2">
    <source>
        <dbReference type="ARBA" id="ARBA00022448"/>
    </source>
</evidence>
<proteinExistence type="inferred from homology"/>
<dbReference type="Proteomes" id="UP000435648">
    <property type="component" value="Chromosome"/>
</dbReference>